<evidence type="ECO:0000313" key="7">
    <source>
        <dbReference type="Proteomes" id="UP001499843"/>
    </source>
</evidence>
<dbReference type="SUPFAM" id="SSF102114">
    <property type="entry name" value="Radical SAM enzymes"/>
    <property type="match status" value="1"/>
</dbReference>
<dbReference type="EMBL" id="BAAAQX010000036">
    <property type="protein sequence ID" value="GAA2213889.1"/>
    <property type="molecule type" value="Genomic_DNA"/>
</dbReference>
<dbReference type="Gene3D" id="3.20.20.70">
    <property type="entry name" value="Aldolase class I"/>
    <property type="match status" value="1"/>
</dbReference>
<dbReference type="PANTHER" id="PTHR43273">
    <property type="entry name" value="ANAEROBIC SULFATASE-MATURATING ENZYME HOMOLOG ASLB-RELATED"/>
    <property type="match status" value="1"/>
</dbReference>
<dbReference type="InterPro" id="IPR058240">
    <property type="entry name" value="rSAM_sf"/>
</dbReference>
<dbReference type="RefSeq" id="WP_344490360.1">
    <property type="nucleotide sequence ID" value="NZ_BAAAQX010000036.1"/>
</dbReference>
<evidence type="ECO:0000256" key="3">
    <source>
        <dbReference type="ARBA" id="ARBA00023004"/>
    </source>
</evidence>
<dbReference type="SFLD" id="SFLDG01067">
    <property type="entry name" value="SPASM/twitch_domain_containing"/>
    <property type="match status" value="1"/>
</dbReference>
<dbReference type="InterPro" id="IPR007197">
    <property type="entry name" value="rSAM"/>
</dbReference>
<gene>
    <name evidence="6" type="ORF">GCM10009850_093520</name>
</gene>
<keyword evidence="3" id="KW-0408">Iron</keyword>
<evidence type="ECO:0000259" key="5">
    <source>
        <dbReference type="PROSITE" id="PS51918"/>
    </source>
</evidence>
<evidence type="ECO:0000313" key="6">
    <source>
        <dbReference type="EMBL" id="GAA2213889.1"/>
    </source>
</evidence>
<evidence type="ECO:0000256" key="1">
    <source>
        <dbReference type="ARBA" id="ARBA00022691"/>
    </source>
</evidence>
<dbReference type="PANTHER" id="PTHR43273:SF8">
    <property type="entry name" value="RADICAL SAM DOMAIN PROTEIN"/>
    <property type="match status" value="1"/>
</dbReference>
<evidence type="ECO:0000256" key="2">
    <source>
        <dbReference type="ARBA" id="ARBA00022723"/>
    </source>
</evidence>
<keyword evidence="1" id="KW-0949">S-adenosyl-L-methionine</keyword>
<keyword evidence="7" id="KW-1185">Reference proteome</keyword>
<proteinExistence type="predicted"/>
<comment type="caution">
    <text evidence="6">The sequence shown here is derived from an EMBL/GenBank/DDBJ whole genome shotgun (WGS) entry which is preliminary data.</text>
</comment>
<reference evidence="6 7" key="1">
    <citation type="journal article" date="2019" name="Int. J. Syst. Evol. Microbiol.">
        <title>The Global Catalogue of Microorganisms (GCM) 10K type strain sequencing project: providing services to taxonomists for standard genome sequencing and annotation.</title>
        <authorList>
            <consortium name="The Broad Institute Genomics Platform"/>
            <consortium name="The Broad Institute Genome Sequencing Center for Infectious Disease"/>
            <person name="Wu L."/>
            <person name="Ma J."/>
        </authorList>
    </citation>
    <scope>NUCLEOTIDE SEQUENCE [LARGE SCALE GENOMIC DNA]</scope>
    <source>
        <strain evidence="6 7">JCM 16114</strain>
    </source>
</reference>
<sequence length="416" mass="45407">MGNNARRELTALEWPAGLDVGELLESGWRPTPFHQFILKLHSRCNLACDYCYVYEMADQGWRGQPRRMSKATIDRVAARVAEHAAAHGMKNVEIVLHGGEPLLAGVERTRYAVNRLRAELGGGVTATVRVQTNGVLLNDAFLRLFAELDVRVGVSVDGDEEGHDRHRRRANGSGTHAEVRAGLERLTSPAYRHLFSGLLCTLDLASDPVVTYEALLEFGPPVVDFLLPHGNWDTPPPGWTGAGTPYGDWLAAVFDRWYRAPAQETQIRLFSEIIRLLLGRPSRSEAIGLSPVAVVVVETNGSIEQVDTLKSAYDGAAVTLLHVLRDSFDTALMLPSVAARQIGEAALSARCASCEIARVCGGGLYPHRYRSGAGFRNPSVYCRDLYRLITHVRRHVADDVALLTSATGQVPTGAPG</sequence>
<dbReference type="InterPro" id="IPR026335">
    <property type="entry name" value="rSAM_SPASM_FxsB"/>
</dbReference>
<keyword evidence="2" id="KW-0479">Metal-binding</keyword>
<evidence type="ECO:0000256" key="4">
    <source>
        <dbReference type="ARBA" id="ARBA00023014"/>
    </source>
</evidence>
<dbReference type="Proteomes" id="UP001499843">
    <property type="component" value="Unassembled WGS sequence"/>
</dbReference>
<dbReference type="InterPro" id="IPR023867">
    <property type="entry name" value="Sulphatase_maturase_rSAM"/>
</dbReference>
<dbReference type="NCBIfam" id="TIGR04269">
    <property type="entry name" value="SAM_SPASM_FxsB"/>
    <property type="match status" value="1"/>
</dbReference>
<dbReference type="InterPro" id="IPR013785">
    <property type="entry name" value="Aldolase_TIM"/>
</dbReference>
<dbReference type="SFLD" id="SFLDG01386">
    <property type="entry name" value="main_SPASM_domain-containing"/>
    <property type="match status" value="1"/>
</dbReference>
<dbReference type="Pfam" id="PF04055">
    <property type="entry name" value="Radical_SAM"/>
    <property type="match status" value="1"/>
</dbReference>
<name>A0ABN3CWV1_9ACTN</name>
<organism evidence="6 7">
    <name type="scientific">Nonomuraea monospora</name>
    <dbReference type="NCBI Taxonomy" id="568818"/>
    <lineage>
        <taxon>Bacteria</taxon>
        <taxon>Bacillati</taxon>
        <taxon>Actinomycetota</taxon>
        <taxon>Actinomycetes</taxon>
        <taxon>Streptosporangiales</taxon>
        <taxon>Streptosporangiaceae</taxon>
        <taxon>Nonomuraea</taxon>
    </lineage>
</organism>
<dbReference type="PROSITE" id="PS51918">
    <property type="entry name" value="RADICAL_SAM"/>
    <property type="match status" value="1"/>
</dbReference>
<keyword evidence="4" id="KW-0411">Iron-sulfur</keyword>
<dbReference type="CDD" id="cd01335">
    <property type="entry name" value="Radical_SAM"/>
    <property type="match status" value="1"/>
</dbReference>
<dbReference type="SFLD" id="SFLDS00029">
    <property type="entry name" value="Radical_SAM"/>
    <property type="match status" value="1"/>
</dbReference>
<accession>A0ABN3CWV1</accession>
<dbReference type="SFLD" id="SFLDG01072">
    <property type="entry name" value="dehydrogenase_like"/>
    <property type="match status" value="1"/>
</dbReference>
<protein>
    <submittedName>
        <fullName evidence="6">FxsB family radical SAM/SPASM domain protein</fullName>
    </submittedName>
</protein>
<feature type="domain" description="Radical SAM core" evidence="5">
    <location>
        <begin position="30"/>
        <end position="268"/>
    </location>
</feature>